<evidence type="ECO:0000313" key="1">
    <source>
        <dbReference type="EMBL" id="TKD03445.1"/>
    </source>
</evidence>
<evidence type="ECO:0000313" key="2">
    <source>
        <dbReference type="Proteomes" id="UP000309215"/>
    </source>
</evidence>
<gene>
    <name evidence="1" type="ORF">E8A74_26135</name>
</gene>
<dbReference type="RefSeq" id="WP_136931797.1">
    <property type="nucleotide sequence ID" value="NZ_SSMQ01000029.1"/>
</dbReference>
<proteinExistence type="predicted"/>
<accession>A0A4U1J9Z2</accession>
<name>A0A4U1J9Z2_9BACT</name>
<organism evidence="1 2">
    <name type="scientific">Polyangium fumosum</name>
    <dbReference type="NCBI Taxonomy" id="889272"/>
    <lineage>
        <taxon>Bacteria</taxon>
        <taxon>Pseudomonadati</taxon>
        <taxon>Myxococcota</taxon>
        <taxon>Polyangia</taxon>
        <taxon>Polyangiales</taxon>
        <taxon>Polyangiaceae</taxon>
        <taxon>Polyangium</taxon>
    </lineage>
</organism>
<reference evidence="1 2" key="1">
    <citation type="submission" date="2019-04" db="EMBL/GenBank/DDBJ databases">
        <authorList>
            <person name="Li Y."/>
            <person name="Wang J."/>
        </authorList>
    </citation>
    <scope>NUCLEOTIDE SEQUENCE [LARGE SCALE GENOMIC DNA]</scope>
    <source>
        <strain evidence="1 2">DSM 14668</strain>
    </source>
</reference>
<dbReference type="Proteomes" id="UP000309215">
    <property type="component" value="Unassembled WGS sequence"/>
</dbReference>
<dbReference type="OrthoDB" id="5528122at2"/>
<dbReference type="AlphaFoldDB" id="A0A4U1J9Z2"/>
<sequence length="229" mass="24162">MRKLTDDVRAELRRTHGGDLRVIEVEGHEGLALVVKPPDRKAWAAAFDGLAKPAGRVDALHNLLVDCVVWPEAAALPAVLDEVPALPELVWPVLAGLAGAPEDELQAMPLLKLGAEERAELAAAGLTEGRLAELAATARGPSQRVAVRMPTGLWLLKCPSSAHYAASRRLSAQGKVFEGLYRLSLNAIEWPTAEAVAAVFERAPGLASAVGEVVMELAGAEAKLRVGGI</sequence>
<keyword evidence="2" id="KW-1185">Reference proteome</keyword>
<protein>
    <submittedName>
        <fullName evidence="1">Uncharacterized protein</fullName>
    </submittedName>
</protein>
<dbReference type="EMBL" id="SSMQ01000029">
    <property type="protein sequence ID" value="TKD03445.1"/>
    <property type="molecule type" value="Genomic_DNA"/>
</dbReference>
<comment type="caution">
    <text evidence="1">The sequence shown here is derived from an EMBL/GenBank/DDBJ whole genome shotgun (WGS) entry which is preliminary data.</text>
</comment>